<dbReference type="AlphaFoldDB" id="A0A518BQQ8"/>
<dbReference type="SMART" id="SM00220">
    <property type="entry name" value="S_TKc"/>
    <property type="match status" value="1"/>
</dbReference>
<evidence type="ECO:0000256" key="4">
    <source>
        <dbReference type="ARBA" id="ARBA00022840"/>
    </source>
</evidence>
<evidence type="ECO:0000313" key="7">
    <source>
        <dbReference type="EMBL" id="QDU69312.1"/>
    </source>
</evidence>
<dbReference type="PANTHER" id="PTHR43289">
    <property type="entry name" value="MITOGEN-ACTIVATED PROTEIN KINASE KINASE KINASE 20-RELATED"/>
    <property type="match status" value="1"/>
</dbReference>
<keyword evidence="2 5" id="KW-0547">Nucleotide-binding</keyword>
<dbReference type="SUPFAM" id="SSF56112">
    <property type="entry name" value="Protein kinase-like (PK-like)"/>
    <property type="match status" value="1"/>
</dbReference>
<protein>
    <submittedName>
        <fullName evidence="7">Serine/threonine-protein kinase PknB</fullName>
        <ecNumber evidence="7">2.7.11.1</ecNumber>
    </submittedName>
</protein>
<keyword evidence="8" id="KW-1185">Reference proteome</keyword>
<evidence type="ECO:0000256" key="5">
    <source>
        <dbReference type="PROSITE-ProRule" id="PRU10141"/>
    </source>
</evidence>
<dbReference type="GO" id="GO:0004674">
    <property type="term" value="F:protein serine/threonine kinase activity"/>
    <property type="evidence" value="ECO:0007669"/>
    <property type="project" value="UniProtKB-EC"/>
</dbReference>
<keyword evidence="4 5" id="KW-0067">ATP-binding</keyword>
<dbReference type="PANTHER" id="PTHR43289:SF6">
    <property type="entry name" value="SERINE_THREONINE-PROTEIN KINASE NEKL-3"/>
    <property type="match status" value="1"/>
</dbReference>
<evidence type="ECO:0000259" key="6">
    <source>
        <dbReference type="PROSITE" id="PS50011"/>
    </source>
</evidence>
<accession>A0A518BQQ8</accession>
<dbReference type="KEGG" id="pbap:Pla133_44310"/>
<evidence type="ECO:0000256" key="2">
    <source>
        <dbReference type="ARBA" id="ARBA00022741"/>
    </source>
</evidence>
<dbReference type="InterPro" id="IPR011009">
    <property type="entry name" value="Kinase-like_dom_sf"/>
</dbReference>
<dbReference type="InterPro" id="IPR000719">
    <property type="entry name" value="Prot_kinase_dom"/>
</dbReference>
<keyword evidence="3 7" id="KW-0418">Kinase</keyword>
<dbReference type="RefSeq" id="WP_145069100.1">
    <property type="nucleotide sequence ID" value="NZ_CP036287.1"/>
</dbReference>
<proteinExistence type="predicted"/>
<dbReference type="InterPro" id="IPR008271">
    <property type="entry name" value="Ser/Thr_kinase_AS"/>
</dbReference>
<organism evidence="7 8">
    <name type="scientific">Engelhardtia mirabilis</name>
    <dbReference type="NCBI Taxonomy" id="2528011"/>
    <lineage>
        <taxon>Bacteria</taxon>
        <taxon>Pseudomonadati</taxon>
        <taxon>Planctomycetota</taxon>
        <taxon>Planctomycetia</taxon>
        <taxon>Planctomycetia incertae sedis</taxon>
        <taxon>Engelhardtia</taxon>
    </lineage>
</organism>
<feature type="binding site" evidence="5">
    <location>
        <position position="97"/>
    </location>
    <ligand>
        <name>ATP</name>
        <dbReference type="ChEBI" id="CHEBI:30616"/>
    </ligand>
</feature>
<dbReference type="EMBL" id="CP036287">
    <property type="protein sequence ID" value="QDU69312.1"/>
    <property type="molecule type" value="Genomic_DNA"/>
</dbReference>
<evidence type="ECO:0000313" key="8">
    <source>
        <dbReference type="Proteomes" id="UP000316921"/>
    </source>
</evidence>
<evidence type="ECO:0000256" key="1">
    <source>
        <dbReference type="ARBA" id="ARBA00022679"/>
    </source>
</evidence>
<dbReference type="InterPro" id="IPR017441">
    <property type="entry name" value="Protein_kinase_ATP_BS"/>
</dbReference>
<dbReference type="PROSITE" id="PS00107">
    <property type="entry name" value="PROTEIN_KINASE_ATP"/>
    <property type="match status" value="1"/>
</dbReference>
<keyword evidence="1 7" id="KW-0808">Transferase</keyword>
<dbReference type="Pfam" id="PF00069">
    <property type="entry name" value="Pkinase"/>
    <property type="match status" value="1"/>
</dbReference>
<sequence>MQMPVHCPRCGAHLPARGALAGLCPACVLRQGAIALADPLVADDMASHDPSTDPPIDLAEVRRDFPQLEIIELIGRGGMGLVYRARQRRIDRPVALKLLSPEAAADPAFAERFLTEARALARLQHPNVVTVHDFGELGGRYFLLMEYVEGCSLRRLLDERAIDPQRALALVPAICAGLEYAHGQGVVHRDIKPENILVQPDGHVVIVDFGLARMVGSAGDDLRLTRASQIMGTPQYMAPEQIHRPLEVDHRADVYALGVVLYEMLTGEVPRGRYAAPSERVDVDPRLDEVVHRSLQGEPRDRFQSAAEFAAAIEATRSAPTVPAPARRVVRAPGRGFRLSFVNSNQYGGLWNLEGTISLDEDGLVIDHRPQGCPPFYVPTTRTLRIPFDEIVSIELRPKWFGRSRLDLRVRHLTTLDGFPQQHPGTVRIDFKRADGEHAAELVAAVGKALEGHSG</sequence>
<gene>
    <name evidence="7" type="primary">pknB_24</name>
    <name evidence="7" type="ORF">Pla133_44310</name>
</gene>
<dbReference type="PROSITE" id="PS00108">
    <property type="entry name" value="PROTEIN_KINASE_ST"/>
    <property type="match status" value="1"/>
</dbReference>
<feature type="domain" description="Protein kinase" evidence="6">
    <location>
        <begin position="68"/>
        <end position="322"/>
    </location>
</feature>
<evidence type="ECO:0000256" key="3">
    <source>
        <dbReference type="ARBA" id="ARBA00022777"/>
    </source>
</evidence>
<dbReference type="PROSITE" id="PS50011">
    <property type="entry name" value="PROTEIN_KINASE_DOM"/>
    <property type="match status" value="1"/>
</dbReference>
<dbReference type="CDD" id="cd14014">
    <property type="entry name" value="STKc_PknB_like"/>
    <property type="match status" value="1"/>
</dbReference>
<reference evidence="7 8" key="1">
    <citation type="submission" date="2019-02" db="EMBL/GenBank/DDBJ databases">
        <title>Deep-cultivation of Planctomycetes and their phenomic and genomic characterization uncovers novel biology.</title>
        <authorList>
            <person name="Wiegand S."/>
            <person name="Jogler M."/>
            <person name="Boedeker C."/>
            <person name="Pinto D."/>
            <person name="Vollmers J."/>
            <person name="Rivas-Marin E."/>
            <person name="Kohn T."/>
            <person name="Peeters S.H."/>
            <person name="Heuer A."/>
            <person name="Rast P."/>
            <person name="Oberbeckmann S."/>
            <person name="Bunk B."/>
            <person name="Jeske O."/>
            <person name="Meyerdierks A."/>
            <person name="Storesund J.E."/>
            <person name="Kallscheuer N."/>
            <person name="Luecker S."/>
            <person name="Lage O.M."/>
            <person name="Pohl T."/>
            <person name="Merkel B.J."/>
            <person name="Hornburger P."/>
            <person name="Mueller R.-W."/>
            <person name="Bruemmer F."/>
            <person name="Labrenz M."/>
            <person name="Spormann A.M."/>
            <person name="Op den Camp H."/>
            <person name="Overmann J."/>
            <person name="Amann R."/>
            <person name="Jetten M.S.M."/>
            <person name="Mascher T."/>
            <person name="Medema M.H."/>
            <person name="Devos D.P."/>
            <person name="Kaster A.-K."/>
            <person name="Ovreas L."/>
            <person name="Rohde M."/>
            <person name="Galperin M.Y."/>
            <person name="Jogler C."/>
        </authorList>
    </citation>
    <scope>NUCLEOTIDE SEQUENCE [LARGE SCALE GENOMIC DNA]</scope>
    <source>
        <strain evidence="7 8">Pla133</strain>
    </source>
</reference>
<dbReference type="Gene3D" id="1.10.510.10">
    <property type="entry name" value="Transferase(Phosphotransferase) domain 1"/>
    <property type="match status" value="1"/>
</dbReference>
<dbReference type="GO" id="GO:0005524">
    <property type="term" value="F:ATP binding"/>
    <property type="evidence" value="ECO:0007669"/>
    <property type="project" value="UniProtKB-UniRule"/>
</dbReference>
<dbReference type="Proteomes" id="UP000316921">
    <property type="component" value="Chromosome"/>
</dbReference>
<dbReference type="Gene3D" id="3.30.200.20">
    <property type="entry name" value="Phosphorylase Kinase, domain 1"/>
    <property type="match status" value="1"/>
</dbReference>
<dbReference type="EC" id="2.7.11.1" evidence="7"/>
<name>A0A518BQQ8_9BACT</name>